<dbReference type="EMBL" id="LUEZ02000054">
    <property type="protein sequence ID" value="RDB21590.1"/>
    <property type="molecule type" value="Genomic_DNA"/>
</dbReference>
<evidence type="ECO:0000313" key="1">
    <source>
        <dbReference type="EMBL" id="RDB21590.1"/>
    </source>
</evidence>
<proteinExistence type="predicted"/>
<dbReference type="Proteomes" id="UP000076154">
    <property type="component" value="Unassembled WGS sequence"/>
</dbReference>
<reference evidence="1" key="1">
    <citation type="submission" date="2018-04" db="EMBL/GenBank/DDBJ databases">
        <title>Whole genome sequencing of Hypsizygus marmoreus.</title>
        <authorList>
            <person name="Choi I.-G."/>
            <person name="Min B."/>
            <person name="Kim J.-G."/>
            <person name="Kim S."/>
            <person name="Oh Y.-L."/>
            <person name="Kong W.-S."/>
            <person name="Park H."/>
            <person name="Jeong J."/>
            <person name="Song E.-S."/>
        </authorList>
    </citation>
    <scope>NUCLEOTIDE SEQUENCE [LARGE SCALE GENOMIC DNA]</scope>
    <source>
        <strain evidence="1">51987-8</strain>
    </source>
</reference>
<dbReference type="AlphaFoldDB" id="A0A369JK47"/>
<accession>A0A369JK47</accession>
<organism evidence="1 2">
    <name type="scientific">Hypsizygus marmoreus</name>
    <name type="common">White beech mushroom</name>
    <name type="synonym">Agaricus marmoreus</name>
    <dbReference type="NCBI Taxonomy" id="39966"/>
    <lineage>
        <taxon>Eukaryota</taxon>
        <taxon>Fungi</taxon>
        <taxon>Dikarya</taxon>
        <taxon>Basidiomycota</taxon>
        <taxon>Agaricomycotina</taxon>
        <taxon>Agaricomycetes</taxon>
        <taxon>Agaricomycetidae</taxon>
        <taxon>Agaricales</taxon>
        <taxon>Tricholomatineae</taxon>
        <taxon>Lyophyllaceae</taxon>
        <taxon>Hypsizygus</taxon>
    </lineage>
</organism>
<comment type="caution">
    <text evidence="1">The sequence shown here is derived from an EMBL/GenBank/DDBJ whole genome shotgun (WGS) entry which is preliminary data.</text>
</comment>
<name>A0A369JK47_HYPMA</name>
<keyword evidence="2" id="KW-1185">Reference proteome</keyword>
<sequence length="77" mass="8498">MARPSDCTPEWRVAELPAPVNVVRATSALEYFSSMTVNVTPSTILPSSIRISVHRTNNDDQKLAVPHYYSPLVTVKA</sequence>
<evidence type="ECO:0000313" key="2">
    <source>
        <dbReference type="Proteomes" id="UP000076154"/>
    </source>
</evidence>
<gene>
    <name evidence="1" type="ORF">Hypma_011265</name>
</gene>
<protein>
    <submittedName>
        <fullName evidence="1">Uncharacterized protein</fullName>
    </submittedName>
</protein>
<dbReference type="InParanoid" id="A0A369JK47"/>